<feature type="non-terminal residue" evidence="7">
    <location>
        <position position="1"/>
    </location>
</feature>
<sequence length="85" mass="9128">VFSSLALAGLCASLFIGRRRVWVRAGTHPDGRTMVEWALLARGEDHRLAAEAAAIRKLLEKEWLTAPDRSADNSKKAGAGSIGAK</sequence>
<evidence type="ECO:0000313" key="7">
    <source>
        <dbReference type="EMBL" id="NKX51120.1"/>
    </source>
</evidence>
<reference evidence="7 8" key="1">
    <citation type="submission" date="2020-04" db="EMBL/GenBank/DDBJ databases">
        <authorList>
            <person name="Liu S."/>
        </authorList>
    </citation>
    <scope>NUCLEOTIDE SEQUENCE [LARGE SCALE GENOMIC DNA]</scope>
    <source>
        <strain evidence="7 8">CGMCC 1.15091</strain>
    </source>
</reference>
<keyword evidence="5" id="KW-0472">Membrane</keyword>
<gene>
    <name evidence="7" type="ORF">HER39_11220</name>
</gene>
<evidence type="ECO:0000256" key="5">
    <source>
        <dbReference type="ARBA" id="ARBA00023136"/>
    </source>
</evidence>
<evidence type="ECO:0000256" key="1">
    <source>
        <dbReference type="ARBA" id="ARBA00004141"/>
    </source>
</evidence>
<evidence type="ECO:0000256" key="4">
    <source>
        <dbReference type="ARBA" id="ARBA00022989"/>
    </source>
</evidence>
<organism evidence="7 8">
    <name type="scientific">Arthrobacter deserti</name>
    <dbReference type="NCBI Taxonomy" id="1742687"/>
    <lineage>
        <taxon>Bacteria</taxon>
        <taxon>Bacillati</taxon>
        <taxon>Actinomycetota</taxon>
        <taxon>Actinomycetes</taxon>
        <taxon>Micrococcales</taxon>
        <taxon>Micrococcaceae</taxon>
        <taxon>Arthrobacter</taxon>
    </lineage>
</organism>
<keyword evidence="8" id="KW-1185">Reference proteome</keyword>
<dbReference type="Proteomes" id="UP000523795">
    <property type="component" value="Unassembled WGS sequence"/>
</dbReference>
<comment type="caution">
    <text evidence="7">The sequence shown here is derived from an EMBL/GenBank/DDBJ whole genome shotgun (WGS) entry which is preliminary data.</text>
</comment>
<keyword evidence="3" id="KW-0201">Cytochrome c-type biogenesis</keyword>
<dbReference type="EMBL" id="JAAZSR010000175">
    <property type="protein sequence ID" value="NKX51120.1"/>
    <property type="molecule type" value="Genomic_DNA"/>
</dbReference>
<feature type="non-terminal residue" evidence="7">
    <location>
        <position position="85"/>
    </location>
</feature>
<accession>A0ABX1JR16</accession>
<protein>
    <submittedName>
        <fullName evidence="7">Cytochrome c biogenesis protein ResB</fullName>
    </submittedName>
</protein>
<dbReference type="Pfam" id="PF05140">
    <property type="entry name" value="ResB"/>
    <property type="match status" value="1"/>
</dbReference>
<dbReference type="InterPro" id="IPR007816">
    <property type="entry name" value="ResB-like_domain"/>
</dbReference>
<keyword evidence="2" id="KW-0812">Transmembrane</keyword>
<feature type="domain" description="ResB-like" evidence="6">
    <location>
        <begin position="1"/>
        <end position="51"/>
    </location>
</feature>
<comment type="subcellular location">
    <subcellularLocation>
        <location evidence="1">Membrane</location>
        <topology evidence="1">Multi-pass membrane protein</topology>
    </subcellularLocation>
</comment>
<name>A0ABX1JR16_9MICC</name>
<evidence type="ECO:0000259" key="6">
    <source>
        <dbReference type="Pfam" id="PF05140"/>
    </source>
</evidence>
<evidence type="ECO:0000256" key="3">
    <source>
        <dbReference type="ARBA" id="ARBA00022748"/>
    </source>
</evidence>
<proteinExistence type="predicted"/>
<evidence type="ECO:0000256" key="2">
    <source>
        <dbReference type="ARBA" id="ARBA00022692"/>
    </source>
</evidence>
<evidence type="ECO:0000313" key="8">
    <source>
        <dbReference type="Proteomes" id="UP000523795"/>
    </source>
</evidence>
<keyword evidence="4" id="KW-1133">Transmembrane helix</keyword>